<feature type="compositionally biased region" description="Basic and acidic residues" evidence="1">
    <location>
        <begin position="359"/>
        <end position="384"/>
    </location>
</feature>
<keyword evidence="3" id="KW-1185">Reference proteome</keyword>
<dbReference type="AlphaFoldDB" id="A0A9W4U8R3"/>
<reference evidence="2" key="1">
    <citation type="submission" date="2023-01" db="EMBL/GenBank/DDBJ databases">
        <authorList>
            <person name="Van Ghelder C."/>
            <person name="Rancurel C."/>
        </authorList>
    </citation>
    <scope>NUCLEOTIDE SEQUENCE</scope>
    <source>
        <strain evidence="2">CNCM I-4278</strain>
    </source>
</reference>
<sequence length="384" mass="41926">MAQYYACPNRRDCRFCGQSTNATAALALNFLSTLRAVLAPRVHTHINTSPQPQHLHNNQSATMSQQVSIYSLMTPECDNWGQGTVYSINIKWPLKQEQPTNPDDIRPATADAIRPQPLAAGLDYWRRSETPVPTGSSSLTGQWATPIAHLQRRQELASIPEEKSEEEAERPSKMKALWGRAKKKMSSSKSVPEGATVLDTPAPQLSGSGLPTTAYNDMNEGPEPTMLTRPVLPHRGVITRNTSIHLGPAKSPEKSSAKSSGKSPEMSPAMPSQVPPKVGLKRSNEIRGNDLRPNLAARPPRPPRPSPGIEHGEPSIGSVQKSEAPTSITGQVPPPYSSRTESRGSPTSSFGCVDGLPTEQRDSRPRKPRDPFRTIKETFKKFNA</sequence>
<evidence type="ECO:0000256" key="1">
    <source>
        <dbReference type="SAM" id="MobiDB-lite"/>
    </source>
</evidence>
<accession>A0A9W4U8R3</accession>
<proteinExistence type="predicted"/>
<feature type="compositionally biased region" description="Polar residues" evidence="1">
    <location>
        <begin position="317"/>
        <end position="330"/>
    </location>
</feature>
<comment type="caution">
    <text evidence="2">The sequence shown here is derived from an EMBL/GenBank/DDBJ whole genome shotgun (WGS) entry which is preliminary data.</text>
</comment>
<feature type="region of interest" description="Disordered" evidence="1">
    <location>
        <begin position="179"/>
        <end position="384"/>
    </location>
</feature>
<dbReference type="OrthoDB" id="3935253at2759"/>
<feature type="compositionally biased region" description="Polar residues" evidence="1">
    <location>
        <begin position="337"/>
        <end position="350"/>
    </location>
</feature>
<gene>
    <name evidence="2" type="ORF">PDIGIT_LOCUS4811</name>
</gene>
<dbReference type="Proteomes" id="UP001152607">
    <property type="component" value="Unassembled WGS sequence"/>
</dbReference>
<evidence type="ECO:0000313" key="3">
    <source>
        <dbReference type="Proteomes" id="UP001152607"/>
    </source>
</evidence>
<dbReference type="EMBL" id="CAOQHR010000003">
    <property type="protein sequence ID" value="CAI6331782.1"/>
    <property type="molecule type" value="Genomic_DNA"/>
</dbReference>
<feature type="compositionally biased region" description="Polar residues" evidence="1">
    <location>
        <begin position="203"/>
        <end position="216"/>
    </location>
</feature>
<protein>
    <submittedName>
        <fullName evidence="2">Uncharacterized protein</fullName>
    </submittedName>
</protein>
<organism evidence="2 3">
    <name type="scientific">Periconia digitata</name>
    <dbReference type="NCBI Taxonomy" id="1303443"/>
    <lineage>
        <taxon>Eukaryota</taxon>
        <taxon>Fungi</taxon>
        <taxon>Dikarya</taxon>
        <taxon>Ascomycota</taxon>
        <taxon>Pezizomycotina</taxon>
        <taxon>Dothideomycetes</taxon>
        <taxon>Pleosporomycetidae</taxon>
        <taxon>Pleosporales</taxon>
        <taxon>Massarineae</taxon>
        <taxon>Periconiaceae</taxon>
        <taxon>Periconia</taxon>
    </lineage>
</organism>
<name>A0A9W4U8R3_9PLEO</name>
<evidence type="ECO:0000313" key="2">
    <source>
        <dbReference type="EMBL" id="CAI6331782.1"/>
    </source>
</evidence>